<dbReference type="GO" id="GO:0009506">
    <property type="term" value="C:plasmodesma"/>
    <property type="evidence" value="ECO:0007669"/>
    <property type="project" value="TreeGrafter"/>
</dbReference>
<dbReference type="GO" id="GO:0006457">
    <property type="term" value="P:protein folding"/>
    <property type="evidence" value="ECO:0007669"/>
    <property type="project" value="TreeGrafter"/>
</dbReference>
<organism evidence="4 5">
    <name type="scientific">Camellia sinensis var. sinensis</name>
    <name type="common">China tea</name>
    <dbReference type="NCBI Taxonomy" id="542762"/>
    <lineage>
        <taxon>Eukaryota</taxon>
        <taxon>Viridiplantae</taxon>
        <taxon>Streptophyta</taxon>
        <taxon>Embryophyta</taxon>
        <taxon>Tracheophyta</taxon>
        <taxon>Spermatophyta</taxon>
        <taxon>Magnoliopsida</taxon>
        <taxon>eudicotyledons</taxon>
        <taxon>Gunneridae</taxon>
        <taxon>Pentapetalae</taxon>
        <taxon>asterids</taxon>
        <taxon>Ericales</taxon>
        <taxon>Theaceae</taxon>
        <taxon>Camellia</taxon>
    </lineage>
</organism>
<protein>
    <recommendedName>
        <fullName evidence="6">BAG domain-containing protein</fullName>
    </recommendedName>
</protein>
<feature type="compositionally biased region" description="Basic and acidic residues" evidence="3">
    <location>
        <begin position="302"/>
        <end position="341"/>
    </location>
</feature>
<evidence type="ECO:0000256" key="3">
    <source>
        <dbReference type="SAM" id="MobiDB-lite"/>
    </source>
</evidence>
<feature type="region of interest" description="Disordered" evidence="3">
    <location>
        <begin position="357"/>
        <end position="386"/>
    </location>
</feature>
<keyword evidence="5" id="KW-1185">Reference proteome</keyword>
<feature type="coiled-coil region" evidence="2">
    <location>
        <begin position="917"/>
        <end position="965"/>
    </location>
</feature>
<dbReference type="EMBL" id="SDRB02013251">
    <property type="protein sequence ID" value="THF95501.1"/>
    <property type="molecule type" value="Genomic_DNA"/>
</dbReference>
<keyword evidence="2" id="KW-0175">Coiled coil</keyword>
<evidence type="ECO:0000313" key="5">
    <source>
        <dbReference type="Proteomes" id="UP000306102"/>
    </source>
</evidence>
<dbReference type="PANTHER" id="PTHR33322">
    <property type="entry name" value="BAG DOMAIN CONTAINING PROTEIN, EXPRESSED"/>
    <property type="match status" value="1"/>
</dbReference>
<gene>
    <name evidence="4" type="ORF">TEA_025923</name>
</gene>
<sequence length="983" mass="108975">MKPGLMVAAMVVQFLWDVMVVATITISQVMVVSDLLILIFHRHHHFSVMENHCCGCPNHSCNKKEDKHVKIEEHEPEVKNKSNHSLVSVEFKNYPYPIEWIPPEDMKNREQRDSTAPKLKHGDEYPPDMRAHENLEHLEHEPMLGAVQDQPNGDRNRAQDQPNVDKNQFQFPIFWLPYKHEEDETRGDKEAKADHESAERSSPNLKVASAQLPSSKVGLKATENNVNGKTNHVKQQEELHNTGKTKEGEGKARGITMKEIEHSGDKKPSDDGTKRQSPSPQKTSKLPPVCLRVDPLPKRKNSHGDSRSPSPSHKEKAQEAFGDRSESTSSIKESEEVEPNKGKIKVVKVVDGITKQDTGEDCKAQTPIGAPVNLFPKSGEDVSTNQDTSKVVVCDDVREDKEVKAPDATVESHLGLHPTVRNFRKSVAKELVSLQEKLDSLPTNKSEVSNVKLVEDLSMNAKGDSSFEETGNGNSFAETQSNHSNISDLVEPSQCQISNITEATSGSQIMENSEMKLVKKEACEESEDKIIASPLQSSRELVDKLKDDLNNEVIDDGEMMMLKAQTDGSELKLLVEPIPSAAEENVDSAVVGTMPSCLGDQSAASPEFNQELVIEQSPRHELIEIGNCEVLQGKGEVESQSAIGITTSIAEANQVQQTLDALNDASVIVDLKHEIGEESDFEGHEDVMAEQEEAQKEVGHINENVKISRADDEIGLGNAPIEDARLNIEEFTVQKHGEEKNNTNELLDTSEPEKPQPQLAFAEDEIHDGEACKPEEPHAEFSPLENETHCGVASKTEETWPGLSPALGQENDDSGITNDEDNCSRQDIKETKECNEESENQEIVGDRLEFKELVSVAGNDKVTEQLCGSETSKEALIATQFVPADAEELPQVEGELFPMSPNYSQVSLGSKMGSESDEKLVEENKKLREIMEKLIETGTEQLTAISDLSSKVKDLEKKLARKKKSRTRRSELELPVLNMQMML</sequence>
<dbReference type="AlphaFoldDB" id="A0A4S4CZZ7"/>
<dbReference type="PANTHER" id="PTHR33322:SF16">
    <property type="entry name" value="BAG FAMILY MOLECULAR CHAPERONE REGULATOR 6"/>
    <property type="match status" value="1"/>
</dbReference>
<dbReference type="InterPro" id="IPR040400">
    <property type="entry name" value="BAG5/6/7/8"/>
</dbReference>
<comment type="caution">
    <text evidence="4">The sequence shown here is derived from an EMBL/GenBank/DDBJ whole genome shotgun (WGS) entry which is preliminary data.</text>
</comment>
<reference evidence="4 5" key="1">
    <citation type="journal article" date="2018" name="Proc. Natl. Acad. Sci. U.S.A.">
        <title>Draft genome sequence of Camellia sinensis var. sinensis provides insights into the evolution of the tea genome and tea quality.</title>
        <authorList>
            <person name="Wei C."/>
            <person name="Yang H."/>
            <person name="Wang S."/>
            <person name="Zhao J."/>
            <person name="Liu C."/>
            <person name="Gao L."/>
            <person name="Xia E."/>
            <person name="Lu Y."/>
            <person name="Tai Y."/>
            <person name="She G."/>
            <person name="Sun J."/>
            <person name="Cao H."/>
            <person name="Tong W."/>
            <person name="Gao Q."/>
            <person name="Li Y."/>
            <person name="Deng W."/>
            <person name="Jiang X."/>
            <person name="Wang W."/>
            <person name="Chen Q."/>
            <person name="Zhang S."/>
            <person name="Li H."/>
            <person name="Wu J."/>
            <person name="Wang P."/>
            <person name="Li P."/>
            <person name="Shi C."/>
            <person name="Zheng F."/>
            <person name="Jian J."/>
            <person name="Huang B."/>
            <person name="Shan D."/>
            <person name="Shi M."/>
            <person name="Fang C."/>
            <person name="Yue Y."/>
            <person name="Li F."/>
            <person name="Li D."/>
            <person name="Wei S."/>
            <person name="Han B."/>
            <person name="Jiang C."/>
            <person name="Yin Y."/>
            <person name="Xia T."/>
            <person name="Zhang Z."/>
            <person name="Bennetzen J.L."/>
            <person name="Zhao S."/>
            <person name="Wan X."/>
        </authorList>
    </citation>
    <scope>NUCLEOTIDE SEQUENCE [LARGE SCALE GENOMIC DNA]</scope>
    <source>
        <strain evidence="5">cv. Shuchazao</strain>
        <tissue evidence="4">Leaf</tissue>
    </source>
</reference>
<evidence type="ECO:0000256" key="2">
    <source>
        <dbReference type="SAM" id="Coils"/>
    </source>
</evidence>
<feature type="compositionally biased region" description="Basic and acidic residues" evidence="3">
    <location>
        <begin position="234"/>
        <end position="274"/>
    </location>
</feature>
<keyword evidence="1" id="KW-0143">Chaperone</keyword>
<name>A0A4S4CZZ7_CAMSN</name>
<feature type="region of interest" description="Disordered" evidence="3">
    <location>
        <begin position="146"/>
        <end position="167"/>
    </location>
</feature>
<evidence type="ECO:0008006" key="6">
    <source>
        <dbReference type="Google" id="ProtNLM"/>
    </source>
</evidence>
<proteinExistence type="predicted"/>
<accession>A0A4S4CZZ7</accession>
<feature type="region of interest" description="Disordered" evidence="3">
    <location>
        <begin position="182"/>
        <end position="341"/>
    </location>
</feature>
<feature type="region of interest" description="Disordered" evidence="3">
    <location>
        <begin position="794"/>
        <end position="821"/>
    </location>
</feature>
<feature type="compositionally biased region" description="Acidic residues" evidence="3">
    <location>
        <begin position="810"/>
        <end position="821"/>
    </location>
</feature>
<feature type="compositionally biased region" description="Polar residues" evidence="3">
    <location>
        <begin position="275"/>
        <end position="284"/>
    </location>
</feature>
<evidence type="ECO:0000256" key="1">
    <source>
        <dbReference type="ARBA" id="ARBA00023186"/>
    </source>
</evidence>
<feature type="compositionally biased region" description="Basic and acidic residues" evidence="3">
    <location>
        <begin position="182"/>
        <end position="199"/>
    </location>
</feature>
<feature type="region of interest" description="Disordered" evidence="3">
    <location>
        <begin position="104"/>
        <end position="129"/>
    </location>
</feature>
<dbReference type="Proteomes" id="UP000306102">
    <property type="component" value="Unassembled WGS sequence"/>
</dbReference>
<dbReference type="STRING" id="542762.A0A4S4CZZ7"/>
<evidence type="ECO:0000313" key="4">
    <source>
        <dbReference type="EMBL" id="THF95501.1"/>
    </source>
</evidence>